<feature type="transmembrane region" description="Helical" evidence="7">
    <location>
        <begin position="103"/>
        <end position="125"/>
    </location>
</feature>
<feature type="domain" description="Major facilitator superfamily (MFS) profile" evidence="8">
    <location>
        <begin position="13"/>
        <end position="448"/>
    </location>
</feature>
<evidence type="ECO:0000313" key="9">
    <source>
        <dbReference type="EMBL" id="MCQ1060811.1"/>
    </source>
</evidence>
<evidence type="ECO:0000259" key="8">
    <source>
        <dbReference type="PROSITE" id="PS50850"/>
    </source>
</evidence>
<sequence length="473" mass="51486">MEKLSAPQYGFLVALICSVGGLLFGYDIAVISGAVQYFSAYFDLSPAMVGWGVSSALIGCMAGAGVASTLSEKYGRKKVLHLSAILFAVSAIGSSMPDTFSELVIYRVIGGFGMGLSSMIVPVYLSEISPSDKRGFYGSFNQVMITFGILCTYFINYVIVSGRGLDWLVETAWRWMFFGELIPAAVLAIAAFFLPESPRWLVQQKRSTEAKAILAKANGNEKAPTILNEIEVDISRTTISNKGIYESGLGKVLWMAIAVACLSQATGINVIIYYTTVLLNSIGTGDGGTTLWGDVFFQNVLIGVVCFSAAIVAAKNADKLGRRPMMIWGSLIVAATIILVGLAVLTGNTGIWLLAVIMTYLFAFGSTCGPLPWVIAAEICPNSHRNRIVSKSTLLFWFTNVIVAQTFPMMNDSPWLQEHFNGSFPFFIYGLFSLMLAYICYRYLPETKGKTVEEIYQEFLPETAQPVSNEVAP</sequence>
<feature type="transmembrane region" description="Helical" evidence="7">
    <location>
        <begin position="252"/>
        <end position="275"/>
    </location>
</feature>
<dbReference type="Gene3D" id="1.20.1250.20">
    <property type="entry name" value="MFS general substrate transporter like domains"/>
    <property type="match status" value="2"/>
</dbReference>
<dbReference type="PROSITE" id="PS00216">
    <property type="entry name" value="SUGAR_TRANSPORT_1"/>
    <property type="match status" value="2"/>
</dbReference>
<dbReference type="InterPro" id="IPR005828">
    <property type="entry name" value="MFS_sugar_transport-like"/>
</dbReference>
<dbReference type="SUPFAM" id="SSF103473">
    <property type="entry name" value="MFS general substrate transporter"/>
    <property type="match status" value="1"/>
</dbReference>
<dbReference type="InterPro" id="IPR005829">
    <property type="entry name" value="Sugar_transporter_CS"/>
</dbReference>
<dbReference type="PROSITE" id="PS00217">
    <property type="entry name" value="SUGAR_TRANSPORT_2"/>
    <property type="match status" value="1"/>
</dbReference>
<feature type="transmembrane region" description="Helical" evidence="7">
    <location>
        <begin position="426"/>
        <end position="444"/>
    </location>
</feature>
<feature type="transmembrane region" description="Helical" evidence="7">
    <location>
        <begin position="172"/>
        <end position="194"/>
    </location>
</feature>
<feature type="transmembrane region" description="Helical" evidence="7">
    <location>
        <begin position="12"/>
        <end position="35"/>
    </location>
</feature>
<dbReference type="Pfam" id="PF00083">
    <property type="entry name" value="Sugar_tr"/>
    <property type="match status" value="1"/>
</dbReference>
<gene>
    <name evidence="9" type="ORF">NHN17_22465</name>
</gene>
<keyword evidence="6" id="KW-0813">Transport</keyword>
<feature type="transmembrane region" description="Helical" evidence="7">
    <location>
        <begin position="137"/>
        <end position="160"/>
    </location>
</feature>
<evidence type="ECO:0000256" key="3">
    <source>
        <dbReference type="ARBA" id="ARBA00022692"/>
    </source>
</evidence>
<feature type="transmembrane region" description="Helical" evidence="7">
    <location>
        <begin position="47"/>
        <end position="67"/>
    </location>
</feature>
<comment type="caution">
    <text evidence="9">The sequence shown here is derived from an EMBL/GenBank/DDBJ whole genome shotgun (WGS) entry which is preliminary data.</text>
</comment>
<dbReference type="InterPro" id="IPR020846">
    <property type="entry name" value="MFS_dom"/>
</dbReference>
<accession>A0ABT1N7V8</accession>
<dbReference type="Proteomes" id="UP001524460">
    <property type="component" value="Unassembled WGS sequence"/>
</dbReference>
<organism evidence="9 10">
    <name type="scientific">Photobacterium pectinilyticum</name>
    <dbReference type="NCBI Taxonomy" id="2906793"/>
    <lineage>
        <taxon>Bacteria</taxon>
        <taxon>Pseudomonadati</taxon>
        <taxon>Pseudomonadota</taxon>
        <taxon>Gammaproteobacteria</taxon>
        <taxon>Vibrionales</taxon>
        <taxon>Vibrionaceae</taxon>
        <taxon>Photobacterium</taxon>
    </lineage>
</organism>
<keyword evidence="3 7" id="KW-0812">Transmembrane</keyword>
<feature type="transmembrane region" description="Helical" evidence="7">
    <location>
        <begin position="326"/>
        <end position="345"/>
    </location>
</feature>
<evidence type="ECO:0000256" key="4">
    <source>
        <dbReference type="ARBA" id="ARBA00022989"/>
    </source>
</evidence>
<dbReference type="RefSeq" id="WP_255044903.1">
    <property type="nucleotide sequence ID" value="NZ_JANEYT010000090.1"/>
</dbReference>
<keyword evidence="4 7" id="KW-1133">Transmembrane helix</keyword>
<dbReference type="NCBIfam" id="TIGR00879">
    <property type="entry name" value="SP"/>
    <property type="match status" value="1"/>
</dbReference>
<reference evidence="9 10" key="1">
    <citation type="submission" date="2022-07" db="EMBL/GenBank/DDBJ databases">
        <title>Photobacterium pectinilyticum sp. nov., a marine bacterium isolated from surface seawater of Qingdao offshore.</title>
        <authorList>
            <person name="Wang X."/>
        </authorList>
    </citation>
    <scope>NUCLEOTIDE SEQUENCE [LARGE SCALE GENOMIC DNA]</scope>
    <source>
        <strain evidence="9 10">ZSDE20</strain>
    </source>
</reference>
<dbReference type="InterPro" id="IPR003663">
    <property type="entry name" value="Sugar/inositol_transpt"/>
</dbReference>
<keyword evidence="5 7" id="KW-0472">Membrane</keyword>
<comment type="subcellular location">
    <subcellularLocation>
        <location evidence="1">Membrane</location>
        <topology evidence="1">Multi-pass membrane protein</topology>
    </subcellularLocation>
</comment>
<evidence type="ECO:0000313" key="10">
    <source>
        <dbReference type="Proteomes" id="UP001524460"/>
    </source>
</evidence>
<dbReference type="EMBL" id="JANEYT010000090">
    <property type="protein sequence ID" value="MCQ1060811.1"/>
    <property type="molecule type" value="Genomic_DNA"/>
</dbReference>
<feature type="transmembrane region" description="Helical" evidence="7">
    <location>
        <begin position="351"/>
        <end position="376"/>
    </location>
</feature>
<feature type="transmembrane region" description="Helical" evidence="7">
    <location>
        <begin position="295"/>
        <end position="314"/>
    </location>
</feature>
<proteinExistence type="inferred from homology"/>
<feature type="transmembrane region" description="Helical" evidence="7">
    <location>
        <begin position="79"/>
        <end position="97"/>
    </location>
</feature>
<dbReference type="PANTHER" id="PTHR48022:SF2">
    <property type="entry name" value="PLASTIDIC GLUCOSE TRANSPORTER 4"/>
    <property type="match status" value="1"/>
</dbReference>
<evidence type="ECO:0000256" key="5">
    <source>
        <dbReference type="ARBA" id="ARBA00023136"/>
    </source>
</evidence>
<evidence type="ECO:0000256" key="7">
    <source>
        <dbReference type="SAM" id="Phobius"/>
    </source>
</evidence>
<dbReference type="PROSITE" id="PS50850">
    <property type="entry name" value="MFS"/>
    <property type="match status" value="1"/>
</dbReference>
<dbReference type="PANTHER" id="PTHR48022">
    <property type="entry name" value="PLASTIDIC GLUCOSE TRANSPORTER 4"/>
    <property type="match status" value="1"/>
</dbReference>
<keyword evidence="10" id="KW-1185">Reference proteome</keyword>
<protein>
    <submittedName>
        <fullName evidence="9">Sugar porter family MFS transporter</fullName>
    </submittedName>
</protein>
<dbReference type="InterPro" id="IPR036259">
    <property type="entry name" value="MFS_trans_sf"/>
</dbReference>
<evidence type="ECO:0000256" key="1">
    <source>
        <dbReference type="ARBA" id="ARBA00004141"/>
    </source>
</evidence>
<name>A0ABT1N7V8_9GAMM</name>
<evidence type="ECO:0000256" key="2">
    <source>
        <dbReference type="ARBA" id="ARBA00010992"/>
    </source>
</evidence>
<dbReference type="PRINTS" id="PR00171">
    <property type="entry name" value="SUGRTRNSPORT"/>
</dbReference>
<evidence type="ECO:0000256" key="6">
    <source>
        <dbReference type="RuleBase" id="RU003346"/>
    </source>
</evidence>
<dbReference type="InterPro" id="IPR050360">
    <property type="entry name" value="MFS_Sugar_Transporters"/>
</dbReference>
<feature type="transmembrane region" description="Helical" evidence="7">
    <location>
        <begin position="388"/>
        <end position="406"/>
    </location>
</feature>
<comment type="similarity">
    <text evidence="2 6">Belongs to the major facilitator superfamily. Sugar transporter (TC 2.A.1.1) family.</text>
</comment>